<evidence type="ECO:0000259" key="4">
    <source>
        <dbReference type="PROSITE" id="PS50932"/>
    </source>
</evidence>
<dbReference type="SUPFAM" id="SSF53822">
    <property type="entry name" value="Periplasmic binding protein-like I"/>
    <property type="match status" value="1"/>
</dbReference>
<dbReference type="RefSeq" id="WP_245127713.1">
    <property type="nucleotide sequence ID" value="NZ_CP095069.1"/>
</dbReference>
<dbReference type="Pfam" id="PF00356">
    <property type="entry name" value="LacI"/>
    <property type="match status" value="1"/>
</dbReference>
<dbReference type="PANTHER" id="PTHR30146:SF144">
    <property type="entry name" value="LACI-FAMILY TRANSCRIPTION REGULATOR"/>
    <property type="match status" value="1"/>
</dbReference>
<reference evidence="5" key="1">
    <citation type="submission" date="2022-04" db="EMBL/GenBank/DDBJ databases">
        <title>Hymenobacter sp. isolated from the air.</title>
        <authorList>
            <person name="Won M."/>
            <person name="Lee C.-M."/>
            <person name="Woen H.-Y."/>
            <person name="Kwon S.-W."/>
        </authorList>
    </citation>
    <scope>NUCLEOTIDE SEQUENCE</scope>
    <source>
        <strain evidence="5">5420S-77</strain>
        <plasmid evidence="5">unnamed8</plasmid>
    </source>
</reference>
<organism evidence="5 6">
    <name type="scientific">Hymenobacter volaticus</name>
    <dbReference type="NCBI Taxonomy" id="2932254"/>
    <lineage>
        <taxon>Bacteria</taxon>
        <taxon>Pseudomonadati</taxon>
        <taxon>Bacteroidota</taxon>
        <taxon>Cytophagia</taxon>
        <taxon>Cytophagales</taxon>
        <taxon>Hymenobacteraceae</taxon>
        <taxon>Hymenobacter</taxon>
    </lineage>
</organism>
<dbReference type="EMBL" id="CP095069">
    <property type="protein sequence ID" value="UOQ69864.1"/>
    <property type="molecule type" value="Genomic_DNA"/>
</dbReference>
<evidence type="ECO:0000313" key="6">
    <source>
        <dbReference type="Proteomes" id="UP000830401"/>
    </source>
</evidence>
<evidence type="ECO:0000256" key="3">
    <source>
        <dbReference type="ARBA" id="ARBA00023163"/>
    </source>
</evidence>
<gene>
    <name evidence="5" type="ORF">MUN86_30255</name>
</gene>
<keyword evidence="3" id="KW-0804">Transcription</keyword>
<dbReference type="InterPro" id="IPR028082">
    <property type="entry name" value="Peripla_BP_I"/>
</dbReference>
<dbReference type="PANTHER" id="PTHR30146">
    <property type="entry name" value="LACI-RELATED TRANSCRIPTIONAL REPRESSOR"/>
    <property type="match status" value="1"/>
</dbReference>
<dbReference type="Gene3D" id="1.10.260.40">
    <property type="entry name" value="lambda repressor-like DNA-binding domains"/>
    <property type="match status" value="1"/>
</dbReference>
<dbReference type="InterPro" id="IPR000843">
    <property type="entry name" value="HTH_LacI"/>
</dbReference>
<dbReference type="Gene3D" id="3.40.50.2300">
    <property type="match status" value="2"/>
</dbReference>
<sequence>MSKNGVRLKDIAAKANVSVGTVDRVLHNRGRVAEDVRQKVLHMMQELAYEPNLLARTLGANRSYRLAVLHPDHTLDPYWDAPWRGIAQAARELQSYGISVLSFPYVLSQVDSFRQQAQAATDAQPDGILLAPLFYREALHFFTLWQQAQIPYVLFNTHIAEAQALSYVGQDSYQSGVLAGKLLQLGQSAPATFLIAHIGEDTANAVHITEKERGFRDYFARLTPETTAGGSYTLRRLELPDPSEAAFARQLTALLDEPADQLQGIFVSTSKAYALAPYLQAYHREHLRLVGYDLLEQNIAFLHENVIDFLINQNPQQQGYRGLYALADQLVFKKPVGSIQNLPLDIITKENVHYYLDK</sequence>
<dbReference type="Proteomes" id="UP000830401">
    <property type="component" value="Plasmid unnamed8"/>
</dbReference>
<dbReference type="PROSITE" id="PS50932">
    <property type="entry name" value="HTH_LACI_2"/>
    <property type="match status" value="1"/>
</dbReference>
<dbReference type="InterPro" id="IPR010982">
    <property type="entry name" value="Lambda_DNA-bd_dom_sf"/>
</dbReference>
<dbReference type="PROSITE" id="PS00356">
    <property type="entry name" value="HTH_LACI_1"/>
    <property type="match status" value="1"/>
</dbReference>
<dbReference type="SUPFAM" id="SSF47413">
    <property type="entry name" value="lambda repressor-like DNA-binding domains"/>
    <property type="match status" value="1"/>
</dbReference>
<keyword evidence="6" id="KW-1185">Reference proteome</keyword>
<name>A0ABY4GI68_9BACT</name>
<dbReference type="SMART" id="SM00354">
    <property type="entry name" value="HTH_LACI"/>
    <property type="match status" value="1"/>
</dbReference>
<evidence type="ECO:0000256" key="1">
    <source>
        <dbReference type="ARBA" id="ARBA00023015"/>
    </source>
</evidence>
<feature type="domain" description="HTH lacI-type" evidence="4">
    <location>
        <begin position="6"/>
        <end position="60"/>
    </location>
</feature>
<keyword evidence="1" id="KW-0805">Transcription regulation</keyword>
<dbReference type="CDD" id="cd01392">
    <property type="entry name" value="HTH_LacI"/>
    <property type="match status" value="1"/>
</dbReference>
<keyword evidence="2" id="KW-0238">DNA-binding</keyword>
<dbReference type="InterPro" id="IPR025997">
    <property type="entry name" value="SBP_2_dom"/>
</dbReference>
<proteinExistence type="predicted"/>
<protein>
    <submittedName>
        <fullName evidence="5">LacI family transcriptional regulator</fullName>
    </submittedName>
</protein>
<keyword evidence="5" id="KW-0614">Plasmid</keyword>
<evidence type="ECO:0000256" key="2">
    <source>
        <dbReference type="ARBA" id="ARBA00023125"/>
    </source>
</evidence>
<geneLocation type="plasmid" evidence="5 6">
    <name>unnamed8</name>
</geneLocation>
<dbReference type="Pfam" id="PF13407">
    <property type="entry name" value="Peripla_BP_4"/>
    <property type="match status" value="1"/>
</dbReference>
<evidence type="ECO:0000313" key="5">
    <source>
        <dbReference type="EMBL" id="UOQ69864.1"/>
    </source>
</evidence>
<accession>A0ABY4GI68</accession>